<dbReference type="AlphaFoldDB" id="A0A919VK48"/>
<dbReference type="Gene3D" id="3.20.20.140">
    <property type="entry name" value="Metal-dependent hydrolases"/>
    <property type="match status" value="1"/>
</dbReference>
<sequence>MSPQRVEADLLIPGRGDPVHDGVVVMDGPVITYAGPRDGAPADAPGTEPVRARTVMPGMWDCHTHLNGGRPGTFDFAQLVQEHPATRAARGAQSLRRALDAGVTSIRELGGMGLHLAPVVSEGFVPGPAIYAAGSVLSATGGHGDIHTLPTAWVHDCGRAGAGFRLADGEAECAKAVREQLRHNARIIKVCASGGVLSVIDDPIHQELTVRELRTVVEVAGLAERSVAAHCHGKPGIMAALEAGVLTIEHGSYLDDEACEAMTEAGAILVPTLTIVQELLDSEQLPPYALRKLRGIARLHRDNIARAHRAGVRIALGSDIQSTGDAPAAWGRHGREAALLHEIGMEPLEVIEAATANGPATLGRQAPRSGQLRPGYDADVVIVDGNPLRDISLLADPSRITAVWRAGILVKGRPTKWIPNASCC</sequence>
<protein>
    <submittedName>
        <fullName evidence="2">Hydrolase</fullName>
    </submittedName>
</protein>
<dbReference type="Proteomes" id="UP000681340">
    <property type="component" value="Unassembled WGS sequence"/>
</dbReference>
<organism evidence="2 3">
    <name type="scientific">Actinoplanes auranticolor</name>
    <dbReference type="NCBI Taxonomy" id="47988"/>
    <lineage>
        <taxon>Bacteria</taxon>
        <taxon>Bacillati</taxon>
        <taxon>Actinomycetota</taxon>
        <taxon>Actinomycetes</taxon>
        <taxon>Micromonosporales</taxon>
        <taxon>Micromonosporaceae</taxon>
        <taxon>Actinoplanes</taxon>
    </lineage>
</organism>
<accession>A0A919VK48</accession>
<evidence type="ECO:0000313" key="2">
    <source>
        <dbReference type="EMBL" id="GIM65745.1"/>
    </source>
</evidence>
<dbReference type="InterPro" id="IPR006680">
    <property type="entry name" value="Amidohydro-rel"/>
</dbReference>
<evidence type="ECO:0000313" key="3">
    <source>
        <dbReference type="Proteomes" id="UP000681340"/>
    </source>
</evidence>
<dbReference type="Pfam" id="PF01979">
    <property type="entry name" value="Amidohydro_1"/>
    <property type="match status" value="1"/>
</dbReference>
<proteinExistence type="predicted"/>
<dbReference type="SUPFAM" id="SSF51556">
    <property type="entry name" value="Metallo-dependent hydrolases"/>
    <property type="match status" value="1"/>
</dbReference>
<name>A0A919VK48_9ACTN</name>
<evidence type="ECO:0000259" key="1">
    <source>
        <dbReference type="Pfam" id="PF01979"/>
    </source>
</evidence>
<dbReference type="SUPFAM" id="SSF51338">
    <property type="entry name" value="Composite domain of metallo-dependent hydrolases"/>
    <property type="match status" value="2"/>
</dbReference>
<dbReference type="InterPro" id="IPR051781">
    <property type="entry name" value="Metallo-dep_Hydrolase"/>
</dbReference>
<reference evidence="2" key="1">
    <citation type="submission" date="2021-03" db="EMBL/GenBank/DDBJ databases">
        <title>Whole genome shotgun sequence of Actinoplanes auranticolor NBRC 12245.</title>
        <authorList>
            <person name="Komaki H."/>
            <person name="Tamura T."/>
        </authorList>
    </citation>
    <scope>NUCLEOTIDE SEQUENCE</scope>
    <source>
        <strain evidence="2">NBRC 12245</strain>
    </source>
</reference>
<keyword evidence="3" id="KW-1185">Reference proteome</keyword>
<keyword evidence="2" id="KW-0378">Hydrolase</keyword>
<dbReference type="InterPro" id="IPR057744">
    <property type="entry name" value="OTAase-like"/>
</dbReference>
<dbReference type="InterPro" id="IPR032466">
    <property type="entry name" value="Metal_Hydrolase"/>
</dbReference>
<dbReference type="InterPro" id="IPR011059">
    <property type="entry name" value="Metal-dep_hydrolase_composite"/>
</dbReference>
<dbReference type="PANTHER" id="PTHR43135:SF3">
    <property type="entry name" value="ALPHA-D-RIBOSE 1-METHYLPHOSPHONATE 5-TRIPHOSPHATE DIPHOSPHATASE"/>
    <property type="match status" value="1"/>
</dbReference>
<dbReference type="PANTHER" id="PTHR43135">
    <property type="entry name" value="ALPHA-D-RIBOSE 1-METHYLPHOSPHONATE 5-TRIPHOSPHATE DIPHOSPHATASE"/>
    <property type="match status" value="1"/>
</dbReference>
<feature type="domain" description="Amidohydrolase-related" evidence="1">
    <location>
        <begin position="54"/>
        <end position="407"/>
    </location>
</feature>
<dbReference type="Gene3D" id="2.30.40.10">
    <property type="entry name" value="Urease, subunit C, domain 1"/>
    <property type="match status" value="1"/>
</dbReference>
<dbReference type="GO" id="GO:0016810">
    <property type="term" value="F:hydrolase activity, acting on carbon-nitrogen (but not peptide) bonds"/>
    <property type="evidence" value="ECO:0007669"/>
    <property type="project" value="InterPro"/>
</dbReference>
<dbReference type="CDD" id="cd01299">
    <property type="entry name" value="Met_dep_hydrolase_A"/>
    <property type="match status" value="1"/>
</dbReference>
<gene>
    <name evidence="2" type="ORF">Aau02nite_19410</name>
</gene>
<dbReference type="EMBL" id="BOQL01000018">
    <property type="protein sequence ID" value="GIM65745.1"/>
    <property type="molecule type" value="Genomic_DNA"/>
</dbReference>
<comment type="caution">
    <text evidence="2">The sequence shown here is derived from an EMBL/GenBank/DDBJ whole genome shotgun (WGS) entry which is preliminary data.</text>
</comment>